<proteinExistence type="predicted"/>
<reference evidence="1" key="1">
    <citation type="submission" date="2022-06" db="EMBL/GenBank/DDBJ databases">
        <title>Sequencing the genomes of 1000 actinobacteria strains.</title>
        <authorList>
            <person name="Klenk H.-P."/>
        </authorList>
    </citation>
    <scope>NUCLEOTIDE SEQUENCE</scope>
    <source>
        <strain evidence="1">DSM 46694</strain>
    </source>
</reference>
<comment type="caution">
    <text evidence="1">The sequence shown here is derived from an EMBL/GenBank/DDBJ whole genome shotgun (WGS) entry which is preliminary data.</text>
</comment>
<keyword evidence="2" id="KW-1185">Reference proteome</keyword>
<dbReference type="EMBL" id="JAMZEB010000002">
    <property type="protein sequence ID" value="MCP2363037.1"/>
    <property type="molecule type" value="Genomic_DNA"/>
</dbReference>
<accession>A0A9X2K6X3</accession>
<dbReference type="RefSeq" id="WP_253754322.1">
    <property type="nucleotide sequence ID" value="NZ_BAABKA010000023.1"/>
</dbReference>
<evidence type="ECO:0000313" key="1">
    <source>
        <dbReference type="EMBL" id="MCP2363037.1"/>
    </source>
</evidence>
<name>A0A9X2K6X3_9ACTN</name>
<organism evidence="1 2">
    <name type="scientific">Nonomuraea thailandensis</name>
    <dbReference type="NCBI Taxonomy" id="1188745"/>
    <lineage>
        <taxon>Bacteria</taxon>
        <taxon>Bacillati</taxon>
        <taxon>Actinomycetota</taxon>
        <taxon>Actinomycetes</taxon>
        <taxon>Streptosporangiales</taxon>
        <taxon>Streptosporangiaceae</taxon>
        <taxon>Nonomuraea</taxon>
    </lineage>
</organism>
<protein>
    <submittedName>
        <fullName evidence="1">Uncharacterized protein</fullName>
    </submittedName>
</protein>
<dbReference type="Proteomes" id="UP001139648">
    <property type="component" value="Unassembled WGS sequence"/>
</dbReference>
<sequence length="333" mass="35036">MTLTGTFVLAYSHASDLVDAIRAAVGAPPAVLGLLVCYLTRPPEPGTDRAEIAAAYGMSIGELRAGHRELAERGHLLQLRRCVGRGQWQHLIVVVDTPGQLPGPREAWLLLDASLAAEQAVAEASTGHTPADSAHVATCDDTSEPQAATCDQNPHIKPVNPFSSDGPGHDRAGAVVATVADLTRLAQLPPLPAPTNELAELWLSPGQVLSLLARYPARYGDLALAVLARAALPWYLAPRVVALLVAGYDTGQLGRTLAGVQEADCPAAVARWRLDRMLLADPPSHIAWRPPSTYVPAPAQPAEPDAPGVRAELAAARAAMAEARARMRSGARA</sequence>
<dbReference type="AlphaFoldDB" id="A0A9X2K6X3"/>
<gene>
    <name evidence="1" type="ORF">HD597_010057</name>
</gene>
<evidence type="ECO:0000313" key="2">
    <source>
        <dbReference type="Proteomes" id="UP001139648"/>
    </source>
</evidence>